<evidence type="ECO:0000313" key="1">
    <source>
        <dbReference type="EMBL" id="GEU92938.1"/>
    </source>
</evidence>
<gene>
    <name evidence="1" type="ORF">Tci_064916</name>
</gene>
<organism evidence="1">
    <name type="scientific">Tanacetum cinerariifolium</name>
    <name type="common">Dalmatian daisy</name>
    <name type="synonym">Chrysanthemum cinerariifolium</name>
    <dbReference type="NCBI Taxonomy" id="118510"/>
    <lineage>
        <taxon>Eukaryota</taxon>
        <taxon>Viridiplantae</taxon>
        <taxon>Streptophyta</taxon>
        <taxon>Embryophyta</taxon>
        <taxon>Tracheophyta</taxon>
        <taxon>Spermatophyta</taxon>
        <taxon>Magnoliopsida</taxon>
        <taxon>eudicotyledons</taxon>
        <taxon>Gunneridae</taxon>
        <taxon>Pentapetalae</taxon>
        <taxon>asterids</taxon>
        <taxon>campanulids</taxon>
        <taxon>Asterales</taxon>
        <taxon>Asteraceae</taxon>
        <taxon>Asteroideae</taxon>
        <taxon>Anthemideae</taxon>
        <taxon>Anthemidinae</taxon>
        <taxon>Tanacetum</taxon>
    </lineage>
</organism>
<sequence>MNWRVIVVVRGEIWVVVRGEIWVVVRWEIWVVVVVKGEIGMVGKLTESGDSERTPVKVRVCADGDISMVVYDGRLRRWWDLMIYLLRNDFDYFRRDPIPPLPNAPYCTIDKKRGEHQRRIKVPPTPNLPSNREHTRATNDIMDKCFLFCHTERTVGKGESHTLSSKIRSSEESIVKILLVN</sequence>
<comment type="caution">
    <text evidence="1">The sequence shown here is derived from an EMBL/GenBank/DDBJ whole genome shotgun (WGS) entry which is preliminary data.</text>
</comment>
<accession>A0A6L2P370</accession>
<dbReference type="EMBL" id="BKCJ010010742">
    <property type="protein sequence ID" value="GEU92938.1"/>
    <property type="molecule type" value="Genomic_DNA"/>
</dbReference>
<protein>
    <submittedName>
        <fullName evidence="1">Uncharacterized protein</fullName>
    </submittedName>
</protein>
<reference evidence="1" key="1">
    <citation type="journal article" date="2019" name="Sci. Rep.">
        <title>Draft genome of Tanacetum cinerariifolium, the natural source of mosquito coil.</title>
        <authorList>
            <person name="Yamashiro T."/>
            <person name="Shiraishi A."/>
            <person name="Satake H."/>
            <person name="Nakayama K."/>
        </authorList>
    </citation>
    <scope>NUCLEOTIDE SEQUENCE</scope>
</reference>
<name>A0A6L2P370_TANCI</name>
<proteinExistence type="predicted"/>
<dbReference type="AlphaFoldDB" id="A0A6L2P370"/>